<evidence type="ECO:0000313" key="6">
    <source>
        <dbReference type="EMBL" id="KAJ1525310.1"/>
    </source>
</evidence>
<feature type="binding site" evidence="3">
    <location>
        <begin position="122"/>
        <end position="135"/>
    </location>
    <ligand>
        <name>acetyl-CoA</name>
        <dbReference type="ChEBI" id="CHEBI:57288"/>
    </ligand>
</feature>
<dbReference type="InterPro" id="IPR038746">
    <property type="entry name" value="Atat"/>
</dbReference>
<feature type="domain" description="N-acetyltransferase" evidence="5">
    <location>
        <begin position="1"/>
        <end position="188"/>
    </location>
</feature>
<proteinExistence type="inferred from homology"/>
<evidence type="ECO:0000313" key="7">
    <source>
        <dbReference type="Proteomes" id="UP001075354"/>
    </source>
</evidence>
<dbReference type="EMBL" id="JAPTSV010000008">
    <property type="protein sequence ID" value="KAJ1525310.1"/>
    <property type="molecule type" value="Genomic_DNA"/>
</dbReference>
<dbReference type="PANTHER" id="PTHR12327">
    <property type="entry name" value="ALPHA-TUBULIN N-ACETYLTRANSFERASE 1"/>
    <property type="match status" value="1"/>
</dbReference>
<dbReference type="GO" id="GO:0019799">
    <property type="term" value="F:tubulin N-acetyltransferase activity"/>
    <property type="evidence" value="ECO:0007669"/>
    <property type="project" value="UniProtKB-UniRule"/>
</dbReference>
<reference evidence="6" key="1">
    <citation type="submission" date="2022-12" db="EMBL/GenBank/DDBJ databases">
        <title>Chromosome-level genome assembly of the bean flower thrips Megalurothrips usitatus.</title>
        <authorList>
            <person name="Ma L."/>
            <person name="Liu Q."/>
            <person name="Li H."/>
            <person name="Cai W."/>
        </authorList>
    </citation>
    <scope>NUCLEOTIDE SEQUENCE</scope>
    <source>
        <strain evidence="6">Cailab_2022a</strain>
    </source>
</reference>
<comment type="caution">
    <text evidence="6">The sequence shown here is derived from an EMBL/GenBank/DDBJ whole genome shotgun (WGS) entry which is preliminary data.</text>
</comment>
<dbReference type="GO" id="GO:0048666">
    <property type="term" value="P:neuron development"/>
    <property type="evidence" value="ECO:0007669"/>
    <property type="project" value="UniProtKB-UniRule"/>
</dbReference>
<evidence type="ECO:0000259" key="5">
    <source>
        <dbReference type="PROSITE" id="PS51730"/>
    </source>
</evidence>
<protein>
    <recommendedName>
        <fullName evidence="3">Alpha-tubulin N-acetyltransferase</fullName>
        <shortName evidence="3">Alpha-TAT</shortName>
        <shortName evidence="3">TAT</shortName>
        <ecNumber evidence="3">2.3.1.108</ecNumber>
    </recommendedName>
    <alternativeName>
        <fullName evidence="3">Acetyltransferase mec-17 homolog</fullName>
    </alternativeName>
</protein>
<keyword evidence="1 3" id="KW-0808">Transferase</keyword>
<evidence type="ECO:0000256" key="2">
    <source>
        <dbReference type="ARBA" id="ARBA00023315"/>
    </source>
</evidence>
<dbReference type="HAMAP" id="MF_03130">
    <property type="entry name" value="mec17"/>
    <property type="match status" value="1"/>
</dbReference>
<feature type="region of interest" description="Disordered" evidence="4">
    <location>
        <begin position="296"/>
        <end position="335"/>
    </location>
</feature>
<feature type="binding site" evidence="3">
    <location>
        <begin position="158"/>
        <end position="167"/>
    </location>
    <ligand>
        <name>acetyl-CoA</name>
        <dbReference type="ChEBI" id="CHEBI:57288"/>
    </ligand>
</feature>
<dbReference type="PANTHER" id="PTHR12327:SF0">
    <property type="entry name" value="ALPHA-TUBULIN N-ACETYLTRANSFERASE 1"/>
    <property type="match status" value="1"/>
</dbReference>
<evidence type="ECO:0000256" key="3">
    <source>
        <dbReference type="HAMAP-Rule" id="MF_03130"/>
    </source>
</evidence>
<keyword evidence="7" id="KW-1185">Reference proteome</keyword>
<comment type="catalytic activity">
    <reaction evidence="3">
        <text>L-lysyl-[alpha-tubulin] + acetyl-CoA = N(6)-acetyl-L-lysyl-[alpha-tubulin] + CoA + H(+)</text>
        <dbReference type="Rhea" id="RHEA:15277"/>
        <dbReference type="Rhea" id="RHEA-COMP:11278"/>
        <dbReference type="Rhea" id="RHEA-COMP:11279"/>
        <dbReference type="ChEBI" id="CHEBI:15378"/>
        <dbReference type="ChEBI" id="CHEBI:29969"/>
        <dbReference type="ChEBI" id="CHEBI:57287"/>
        <dbReference type="ChEBI" id="CHEBI:57288"/>
        <dbReference type="ChEBI" id="CHEBI:61930"/>
        <dbReference type="EC" id="2.3.1.108"/>
    </reaction>
</comment>
<dbReference type="Proteomes" id="UP001075354">
    <property type="component" value="Chromosome 8"/>
</dbReference>
<dbReference type="GO" id="GO:0070507">
    <property type="term" value="P:regulation of microtubule cytoskeleton organization"/>
    <property type="evidence" value="ECO:0007669"/>
    <property type="project" value="UniProtKB-UniRule"/>
</dbReference>
<dbReference type="InterPro" id="IPR007965">
    <property type="entry name" value="GNAT_ATAT"/>
</dbReference>
<dbReference type="Pfam" id="PF05301">
    <property type="entry name" value="Acetyltransf_16"/>
    <property type="match status" value="1"/>
</dbReference>
<comment type="function">
    <text evidence="3">Specifically acetylates 'Lys-40' in alpha-tubulin on the lumenal side of microtubules. Promotes microtubule destabilization and accelerates microtubule dynamics; this activity may be independent of acetylation activity. Acetylates alpha-tubulin with a slow enzymatic rate, due to a catalytic site that is not optimized for acetyl transfer. Enters the microtubule through each end and diffuses quickly throughout the lumen of microtubules. Acetylates only long/old microtubules because of its slow acetylation rate since it does not have time to act on dynamically unstable microtubules before the enzyme is released.</text>
</comment>
<gene>
    <name evidence="6" type="ORF">ONE63_010132</name>
</gene>
<organism evidence="6 7">
    <name type="scientific">Megalurothrips usitatus</name>
    <name type="common">bean blossom thrips</name>
    <dbReference type="NCBI Taxonomy" id="439358"/>
    <lineage>
        <taxon>Eukaryota</taxon>
        <taxon>Metazoa</taxon>
        <taxon>Ecdysozoa</taxon>
        <taxon>Arthropoda</taxon>
        <taxon>Hexapoda</taxon>
        <taxon>Insecta</taxon>
        <taxon>Pterygota</taxon>
        <taxon>Neoptera</taxon>
        <taxon>Paraneoptera</taxon>
        <taxon>Thysanoptera</taxon>
        <taxon>Terebrantia</taxon>
        <taxon>Thripoidea</taxon>
        <taxon>Thripidae</taxon>
        <taxon>Megalurothrips</taxon>
    </lineage>
</organism>
<dbReference type="EC" id="2.3.1.108" evidence="3"/>
<dbReference type="GO" id="GO:0005874">
    <property type="term" value="C:microtubule"/>
    <property type="evidence" value="ECO:0007669"/>
    <property type="project" value="InterPro"/>
</dbReference>
<sequence>MEFKYFAVNDVVPNEITIITKDLVPEGFNGNARARADCAEKVNVILEDLGWASAKAQGLKQPITSGPKFRMSEHILYILVDPGNCDGRGSVVGLLKIGRKKLFMWDLAGYQHEVEPLCILDFYIHESKQRTGWGKKLFEYMLKHQNVLPQHLAIDRPSEKFLSFLYKHYGLEHILPQMNNFVIFDGFFDSESALSFNGQKCIYIYFLGEQKTLDGGSSLQVTRRVNNQMSSVKSTNRNSAYDLASRSSVGRFSAYKPESTMSQILHDGVSQSIPRSEVRDDALNGSSQSEHTTFIVEDPHSSSKEPSCPPGYLQQKSVETTISEDKSAYRHSRLW</sequence>
<keyword evidence="2 3" id="KW-0012">Acyltransferase</keyword>
<dbReference type="Gene3D" id="3.40.630.30">
    <property type="match status" value="1"/>
</dbReference>
<evidence type="ECO:0000256" key="1">
    <source>
        <dbReference type="ARBA" id="ARBA00022679"/>
    </source>
</evidence>
<comment type="similarity">
    <text evidence="3">Belongs to the acetyltransferase ATAT1 family.</text>
</comment>
<feature type="site" description="Crucial for catalytic activity" evidence="3">
    <location>
        <position position="57"/>
    </location>
</feature>
<accession>A0AAV7XL43</accession>
<dbReference type="PROSITE" id="PS51730">
    <property type="entry name" value="GNAT_ATAT"/>
    <property type="match status" value="1"/>
</dbReference>
<name>A0AAV7XL43_9NEOP</name>
<evidence type="ECO:0000256" key="4">
    <source>
        <dbReference type="SAM" id="MobiDB-lite"/>
    </source>
</evidence>
<dbReference type="AlphaFoldDB" id="A0AAV7XL43"/>
<dbReference type="FunFam" id="3.40.630.30:FF:000020">
    <property type="entry name" value="Alpha-tubulin N-acetyltransferase 1"/>
    <property type="match status" value="1"/>
</dbReference>